<dbReference type="PANTHER" id="PTHR37422">
    <property type="entry name" value="TEICHURONIC ACID BIOSYNTHESIS PROTEIN TUAE"/>
    <property type="match status" value="1"/>
</dbReference>
<dbReference type="PANTHER" id="PTHR37422:SF13">
    <property type="entry name" value="LIPOPOLYSACCHARIDE BIOSYNTHESIS PROTEIN PA4999-RELATED"/>
    <property type="match status" value="1"/>
</dbReference>
<feature type="transmembrane region" description="Helical" evidence="6">
    <location>
        <begin position="354"/>
        <end position="372"/>
    </location>
</feature>
<feature type="transmembrane region" description="Helical" evidence="6">
    <location>
        <begin position="59"/>
        <end position="79"/>
    </location>
</feature>
<feature type="transmembrane region" description="Helical" evidence="6">
    <location>
        <begin position="132"/>
        <end position="153"/>
    </location>
</feature>
<feature type="domain" description="O-antigen ligase-related" evidence="7">
    <location>
        <begin position="310"/>
        <end position="448"/>
    </location>
</feature>
<evidence type="ECO:0000256" key="3">
    <source>
        <dbReference type="ARBA" id="ARBA00022989"/>
    </source>
</evidence>
<dbReference type="InterPro" id="IPR007016">
    <property type="entry name" value="O-antigen_ligase-rel_domated"/>
</dbReference>
<feature type="transmembrane region" description="Helical" evidence="6">
    <location>
        <begin position="510"/>
        <end position="532"/>
    </location>
</feature>
<feature type="region of interest" description="Disordered" evidence="5">
    <location>
        <begin position="1"/>
        <end position="33"/>
    </location>
</feature>
<evidence type="ECO:0000256" key="6">
    <source>
        <dbReference type="SAM" id="Phobius"/>
    </source>
</evidence>
<gene>
    <name evidence="8" type="ORF">SV7mr_33520</name>
</gene>
<evidence type="ECO:0000256" key="2">
    <source>
        <dbReference type="ARBA" id="ARBA00022692"/>
    </source>
</evidence>
<feature type="transmembrane region" description="Helical" evidence="6">
    <location>
        <begin position="486"/>
        <end position="504"/>
    </location>
</feature>
<dbReference type="InterPro" id="IPR011990">
    <property type="entry name" value="TPR-like_helical_dom_sf"/>
</dbReference>
<keyword evidence="3 6" id="KW-1133">Transmembrane helix</keyword>
<dbReference type="GO" id="GO:0016020">
    <property type="term" value="C:membrane"/>
    <property type="evidence" value="ECO:0007669"/>
    <property type="project" value="UniProtKB-SubCell"/>
</dbReference>
<keyword evidence="4 6" id="KW-0472">Membrane</keyword>
<protein>
    <submittedName>
        <fullName evidence="8">O-Antigen ligase</fullName>
    </submittedName>
</protein>
<dbReference type="RefSeq" id="WP_145274092.1">
    <property type="nucleotide sequence ID" value="NZ_CP036272.1"/>
</dbReference>
<dbReference type="SUPFAM" id="SSF48452">
    <property type="entry name" value="TPR-like"/>
    <property type="match status" value="1"/>
</dbReference>
<accession>A0A517SXE6</accession>
<feature type="transmembrane region" description="Helical" evidence="6">
    <location>
        <begin position="326"/>
        <end position="342"/>
    </location>
</feature>
<dbReference type="Proteomes" id="UP000315003">
    <property type="component" value="Chromosome"/>
</dbReference>
<evidence type="ECO:0000313" key="8">
    <source>
        <dbReference type="EMBL" id="QDT60825.1"/>
    </source>
</evidence>
<keyword evidence="9" id="KW-1185">Reference proteome</keyword>
<feature type="transmembrane region" description="Helical" evidence="6">
    <location>
        <begin position="189"/>
        <end position="208"/>
    </location>
</feature>
<feature type="transmembrane region" description="Helical" evidence="6">
    <location>
        <begin position="259"/>
        <end position="280"/>
    </location>
</feature>
<reference evidence="8 9" key="1">
    <citation type="submission" date="2019-02" db="EMBL/GenBank/DDBJ databases">
        <title>Deep-cultivation of Planctomycetes and their phenomic and genomic characterization uncovers novel biology.</title>
        <authorList>
            <person name="Wiegand S."/>
            <person name="Jogler M."/>
            <person name="Boedeker C."/>
            <person name="Pinto D."/>
            <person name="Vollmers J."/>
            <person name="Rivas-Marin E."/>
            <person name="Kohn T."/>
            <person name="Peeters S.H."/>
            <person name="Heuer A."/>
            <person name="Rast P."/>
            <person name="Oberbeckmann S."/>
            <person name="Bunk B."/>
            <person name="Jeske O."/>
            <person name="Meyerdierks A."/>
            <person name="Storesund J.E."/>
            <person name="Kallscheuer N."/>
            <person name="Luecker S."/>
            <person name="Lage O.M."/>
            <person name="Pohl T."/>
            <person name="Merkel B.J."/>
            <person name="Hornburger P."/>
            <person name="Mueller R.-W."/>
            <person name="Bruemmer F."/>
            <person name="Labrenz M."/>
            <person name="Spormann A.M."/>
            <person name="Op den Camp H."/>
            <person name="Overmann J."/>
            <person name="Amann R."/>
            <person name="Jetten M.S.M."/>
            <person name="Mascher T."/>
            <person name="Medema M.H."/>
            <person name="Devos D.P."/>
            <person name="Kaster A.-K."/>
            <person name="Ovreas L."/>
            <person name="Rohde M."/>
            <person name="Galperin M.Y."/>
            <person name="Jogler C."/>
        </authorList>
    </citation>
    <scope>NUCLEOTIDE SEQUENCE [LARGE SCALE GENOMIC DNA]</scope>
    <source>
        <strain evidence="8 9">SV_7m_r</strain>
    </source>
</reference>
<dbReference type="Gene3D" id="1.25.40.10">
    <property type="entry name" value="Tetratricopeptide repeat domain"/>
    <property type="match status" value="1"/>
</dbReference>
<dbReference type="InterPro" id="IPR051533">
    <property type="entry name" value="WaaL-like"/>
</dbReference>
<organism evidence="8 9">
    <name type="scientific">Stieleria bergensis</name>
    <dbReference type="NCBI Taxonomy" id="2528025"/>
    <lineage>
        <taxon>Bacteria</taxon>
        <taxon>Pseudomonadati</taxon>
        <taxon>Planctomycetota</taxon>
        <taxon>Planctomycetia</taxon>
        <taxon>Pirellulales</taxon>
        <taxon>Pirellulaceae</taxon>
        <taxon>Stieleria</taxon>
    </lineage>
</organism>
<evidence type="ECO:0000259" key="7">
    <source>
        <dbReference type="Pfam" id="PF04932"/>
    </source>
</evidence>
<keyword evidence="8" id="KW-0436">Ligase</keyword>
<feature type="transmembrane region" description="Helical" evidence="6">
    <location>
        <begin position="300"/>
        <end position="320"/>
    </location>
</feature>
<name>A0A517SXE6_9BACT</name>
<feature type="transmembrane region" description="Helical" evidence="6">
    <location>
        <begin position="606"/>
        <end position="627"/>
    </location>
</feature>
<dbReference type="Pfam" id="PF04932">
    <property type="entry name" value="Wzy_C"/>
    <property type="match status" value="1"/>
</dbReference>
<proteinExistence type="predicted"/>
<evidence type="ECO:0000256" key="1">
    <source>
        <dbReference type="ARBA" id="ARBA00004141"/>
    </source>
</evidence>
<dbReference type="EMBL" id="CP036272">
    <property type="protein sequence ID" value="QDT60825.1"/>
    <property type="molecule type" value="Genomic_DNA"/>
</dbReference>
<keyword evidence="2 6" id="KW-0812">Transmembrane</keyword>
<sequence>MGEAKRQVKKRKRPSGSDNPSAESAAGSLNEGHATGDARGLSGQVFGGSAIEGLPRWVIMLRVASYALLGVALAFVACFPSDSVLVERGDALWAVAIMIVLATFTLASQAWHDGAGEVGGAGKGFPGHRAGVVFDALLLALGLWMMLGAFACSPPGNLRMATNEAWLWLAGATLVVSGRRLLTSDLIRVSVIAIVTVLAVVLGLTILYEAFVSLPALRAEFLADQEAFLRRAGQDFEPNSAERMLYANRLLDGGPGGNFVLANSAAALLPWGVVVSLAFLRSLFARREQSDAEDSGRVPFNGPVLLLVAVALLCGAALMATKSRSGMLSCLFGIFWLWSDRIKIAFLSRNRSMLLGGAVLVAAIGLGVLVFGDSEWIETAPASIRFRFHYWIATLGMLLQHPWFGAGPGSFQAMYPQFRLPIASESIADPHNFIFETLASGGWIAGGILLSLCGLGYWFRKTSGDRDVVAESLGDAAPFSRLAARAIWIGSLVTLGVVGLFQLAINNGELAAYCLIAGLALLSFFWLSVRLFSQVLDQQAQTRLMVALLKLSLLHLAFSGGWTVPGVVLPIWLLVAMLVPVGKNARQESGATKQLDSGDAQRRMTLVSVSSLVAGLVVLLVFHSVALGPVEKAKRLLDVATADTSRGDYSSAIKVSQLATEADAWSTEPWLTKAFAASSGLLSSASNPQRRHQASQLREVWQSSMQEALQRFPADWTLYARFSDQRLVVYQCSGEAADLEASEKLLHRAVQLNPHRVALLAQLAVVAEARGDVQRARELADRAQKTSLLGGNLVRNLDRQMLLEPRQIPAFSQVGATLAPASELLRPLLPESAEPRPSG</sequence>
<dbReference type="GO" id="GO:0016874">
    <property type="term" value="F:ligase activity"/>
    <property type="evidence" value="ECO:0007669"/>
    <property type="project" value="UniProtKB-KW"/>
</dbReference>
<evidence type="ECO:0000313" key="9">
    <source>
        <dbReference type="Proteomes" id="UP000315003"/>
    </source>
</evidence>
<comment type="subcellular location">
    <subcellularLocation>
        <location evidence="1">Membrane</location>
        <topology evidence="1">Multi-pass membrane protein</topology>
    </subcellularLocation>
</comment>
<feature type="transmembrane region" description="Helical" evidence="6">
    <location>
        <begin position="440"/>
        <end position="459"/>
    </location>
</feature>
<evidence type="ECO:0000256" key="5">
    <source>
        <dbReference type="SAM" id="MobiDB-lite"/>
    </source>
</evidence>
<dbReference type="AlphaFoldDB" id="A0A517SXE6"/>
<evidence type="ECO:0000256" key="4">
    <source>
        <dbReference type="ARBA" id="ARBA00023136"/>
    </source>
</evidence>
<dbReference type="OrthoDB" id="274640at2"/>
<feature type="transmembrane region" description="Helical" evidence="6">
    <location>
        <begin position="91"/>
        <end position="111"/>
    </location>
</feature>